<evidence type="ECO:0000259" key="8">
    <source>
        <dbReference type="PROSITE" id="PS50011"/>
    </source>
</evidence>
<feature type="compositionally biased region" description="Basic and acidic residues" evidence="7">
    <location>
        <begin position="54"/>
        <end position="71"/>
    </location>
</feature>
<feature type="region of interest" description="Disordered" evidence="7">
    <location>
        <begin position="961"/>
        <end position="989"/>
    </location>
</feature>
<evidence type="ECO:0000313" key="9">
    <source>
        <dbReference type="EMBL" id="CAK0785739.1"/>
    </source>
</evidence>
<dbReference type="Gene3D" id="3.30.200.20">
    <property type="entry name" value="Phosphorylase Kinase, domain 1"/>
    <property type="match status" value="1"/>
</dbReference>
<comment type="caution">
    <text evidence="9">The sequence shown here is derived from an EMBL/GenBank/DDBJ whole genome shotgun (WGS) entry which is preliminary data.</text>
</comment>
<dbReference type="Proteomes" id="UP001314263">
    <property type="component" value="Unassembled WGS sequence"/>
</dbReference>
<feature type="region of interest" description="Disordered" evidence="7">
    <location>
        <begin position="463"/>
        <end position="485"/>
    </location>
</feature>
<dbReference type="PROSITE" id="PS00108">
    <property type="entry name" value="PROTEIN_KINASE_ST"/>
    <property type="match status" value="1"/>
</dbReference>
<keyword evidence="10" id="KW-1185">Reference proteome</keyword>
<feature type="compositionally biased region" description="Polar residues" evidence="7">
    <location>
        <begin position="1175"/>
        <end position="1186"/>
    </location>
</feature>
<dbReference type="InterPro" id="IPR008271">
    <property type="entry name" value="Ser/Thr_kinase_AS"/>
</dbReference>
<evidence type="ECO:0000256" key="2">
    <source>
        <dbReference type="ARBA" id="ARBA00022679"/>
    </source>
</evidence>
<feature type="region of interest" description="Disordered" evidence="7">
    <location>
        <begin position="1016"/>
        <end position="1200"/>
    </location>
</feature>
<dbReference type="AlphaFoldDB" id="A0AAV1IF80"/>
<feature type="compositionally biased region" description="Basic and acidic residues" evidence="7">
    <location>
        <begin position="1188"/>
        <end position="1199"/>
    </location>
</feature>
<feature type="region of interest" description="Disordered" evidence="7">
    <location>
        <begin position="887"/>
        <end position="944"/>
    </location>
</feature>
<feature type="region of interest" description="Disordered" evidence="7">
    <location>
        <begin position="46"/>
        <end position="71"/>
    </location>
</feature>
<dbReference type="GO" id="GO:0005524">
    <property type="term" value="F:ATP binding"/>
    <property type="evidence" value="ECO:0007669"/>
    <property type="project" value="UniProtKB-UniRule"/>
</dbReference>
<feature type="binding site" evidence="6">
    <location>
        <position position="115"/>
    </location>
    <ligand>
        <name>ATP</name>
        <dbReference type="ChEBI" id="CHEBI:30616"/>
    </ligand>
</feature>
<evidence type="ECO:0000256" key="6">
    <source>
        <dbReference type="PROSITE-ProRule" id="PRU10141"/>
    </source>
</evidence>
<reference evidence="9 10" key="1">
    <citation type="submission" date="2023-10" db="EMBL/GenBank/DDBJ databases">
        <authorList>
            <person name="Maclean D."/>
            <person name="Macfadyen A."/>
        </authorList>
    </citation>
    <scope>NUCLEOTIDE SEQUENCE [LARGE SCALE GENOMIC DNA]</scope>
</reference>
<dbReference type="InterPro" id="IPR011009">
    <property type="entry name" value="Kinase-like_dom_sf"/>
</dbReference>
<keyword evidence="5 6" id="KW-0067">ATP-binding</keyword>
<feature type="compositionally biased region" description="Basic and acidic residues" evidence="7">
    <location>
        <begin position="967"/>
        <end position="979"/>
    </location>
</feature>
<dbReference type="SMART" id="SM00220">
    <property type="entry name" value="S_TKc"/>
    <property type="match status" value="1"/>
</dbReference>
<dbReference type="PANTHER" id="PTHR24058">
    <property type="entry name" value="DUAL SPECIFICITY PROTEIN KINASE"/>
    <property type="match status" value="1"/>
</dbReference>
<dbReference type="GO" id="GO:0004674">
    <property type="term" value="F:protein serine/threonine kinase activity"/>
    <property type="evidence" value="ECO:0007669"/>
    <property type="project" value="UniProtKB-KW"/>
</dbReference>
<accession>A0AAV1IF80</accession>
<keyword evidence="3 6" id="KW-0547">Nucleotide-binding</keyword>
<feature type="compositionally biased region" description="Low complexity" evidence="7">
    <location>
        <begin position="797"/>
        <end position="807"/>
    </location>
</feature>
<dbReference type="InterPro" id="IPR050494">
    <property type="entry name" value="Ser_Thr_dual-spec_kinase"/>
</dbReference>
<name>A0AAV1IF80_9CHLO</name>
<protein>
    <recommendedName>
        <fullName evidence="8">Protein kinase domain-containing protein</fullName>
    </recommendedName>
</protein>
<keyword evidence="4" id="KW-0418">Kinase</keyword>
<evidence type="ECO:0000256" key="4">
    <source>
        <dbReference type="ARBA" id="ARBA00022777"/>
    </source>
</evidence>
<feature type="compositionally biased region" description="Basic and acidic residues" evidence="7">
    <location>
        <begin position="1128"/>
        <end position="1144"/>
    </location>
</feature>
<feature type="compositionally biased region" description="Low complexity" evidence="7">
    <location>
        <begin position="828"/>
        <end position="846"/>
    </location>
</feature>
<dbReference type="EMBL" id="CAUYUE010000013">
    <property type="protein sequence ID" value="CAK0785739.1"/>
    <property type="molecule type" value="Genomic_DNA"/>
</dbReference>
<sequence>MLKGTSGAAFKPFAGLTSLQQAPCGLPAPYNVSHLQSVALENLHQAAGPGEQQHSPHDSHEHSQSLSDGRMDVGTHLPLMAKRYAYLSLLGEGSSAQVILAEDTWQTSGQLVAIKIMRRQYTYTGQKEIRVLRYLHAHGPPCMGPVKLLGSFTHAGHLCLVLERLHSSLLDYLSHSASLAPAVQLSHLRRIAFQLLGTMAVMHAHGVVHADLKPENILLRRPVQEGSSGCPEVVITDFGSAFSTSETDTSRVACEMQTLPYRAPEVVAGHGVTLGAALDVWSLGCILAELVLKRPLFPCNTPSQLLTQMEHMLNLPPEGQRCSIDHCFVTTDLSHASHGRDGASPHGDKDLIAKLAEEATELGRSTPEQAMSSWQGRLSRLGLELAKVDIALCDLILQLLCWEPVKRLSTVDALLHPFFDALSPVRYLLQVAPSGVKGTSAQQARPCSLHGLVQHVAVAAQSRGRPTKGSRAVPTPSCPTPIQTRRGVDEAPAAAGSCMEAALAISGLQQAISAPQLQVAGTIALDSAPSVGDAQQASAPEAVRGAGTADAWATANPSLHCEGSSMVQAPSARAEHAMKASASASEQPPDTAQRFMSAGVTAAAQPVHYSPGLVRQPQEAGMDTGHDASEAGLPEAMLPWLHNVQQAARGHQQAAEQSVEQQMDSACAVSAVGRSETGRSGAGAKQALFLEIQSRLPPRLPGQAGYTDVYDFPDSVLAVADSFLRDAPASQEQPDLGAALAVSDVGIPACSAAAAATEAATSSAPHNPAEACLLPPIATVGTGGHMASRAAAVSAAAHASPQHAAAADRSNRAEPSSGLRQRQKTLSAAHEAALRAAAQHALPAPRKSLAPSQQMQGGLASTGAASAAAAAASAVTGGPDMVQALAERSCRSSVTPHKAESRGGNAGENFVDSRKPGSAGTHMPLQQPGGYSNSSQAAHESQAGISVSVKPVDVCVPAASYGAPGGVEHERRGDHDNRQQPRLQMGSPSRGLDMLAAAASRLGGVPKHVAKAAWQAKHTGSAAAPAGKMAKLSRPSAPPASPSQKRKFTKDVNALHSPTKKQRSNAVSSTNKSIPVSPGKVQQGKAARPKTPTKARASPKIGSPRSRQQPEGSSSRPQSGGRALQSDAAERLAKKLKCAAEKTPSRAANRGADPEDAGSPIALERGGRLSRHAAQGTQHCAESGTPSLRDRASMAERVTKPWWVV</sequence>
<dbReference type="PROSITE" id="PS50011">
    <property type="entry name" value="PROTEIN_KINASE_DOM"/>
    <property type="match status" value="1"/>
</dbReference>
<dbReference type="PANTHER" id="PTHR24058:SF130">
    <property type="entry name" value="SERINE_THREONINE PROTEIN KINASES-RELATED"/>
    <property type="match status" value="1"/>
</dbReference>
<evidence type="ECO:0000256" key="5">
    <source>
        <dbReference type="ARBA" id="ARBA00022840"/>
    </source>
</evidence>
<feature type="compositionally biased region" description="Polar residues" evidence="7">
    <location>
        <begin position="929"/>
        <end position="944"/>
    </location>
</feature>
<dbReference type="Pfam" id="PF00069">
    <property type="entry name" value="Pkinase"/>
    <property type="match status" value="1"/>
</dbReference>
<gene>
    <name evidence="9" type="ORF">CVIRNUC_008950</name>
</gene>
<evidence type="ECO:0000256" key="1">
    <source>
        <dbReference type="ARBA" id="ARBA00022527"/>
    </source>
</evidence>
<evidence type="ECO:0000256" key="7">
    <source>
        <dbReference type="SAM" id="MobiDB-lite"/>
    </source>
</evidence>
<keyword evidence="2" id="KW-0808">Transferase</keyword>
<feature type="compositionally biased region" description="Polar residues" evidence="7">
    <location>
        <begin position="1064"/>
        <end position="1074"/>
    </location>
</feature>
<dbReference type="InterPro" id="IPR017441">
    <property type="entry name" value="Protein_kinase_ATP_BS"/>
</dbReference>
<organism evidence="9 10">
    <name type="scientific">Coccomyxa viridis</name>
    <dbReference type="NCBI Taxonomy" id="1274662"/>
    <lineage>
        <taxon>Eukaryota</taxon>
        <taxon>Viridiplantae</taxon>
        <taxon>Chlorophyta</taxon>
        <taxon>core chlorophytes</taxon>
        <taxon>Trebouxiophyceae</taxon>
        <taxon>Trebouxiophyceae incertae sedis</taxon>
        <taxon>Coccomyxaceae</taxon>
        <taxon>Coccomyxa</taxon>
    </lineage>
</organism>
<feature type="region of interest" description="Disordered" evidence="7">
    <location>
        <begin position="797"/>
        <end position="857"/>
    </location>
</feature>
<evidence type="ECO:0000313" key="10">
    <source>
        <dbReference type="Proteomes" id="UP001314263"/>
    </source>
</evidence>
<evidence type="ECO:0000256" key="3">
    <source>
        <dbReference type="ARBA" id="ARBA00022741"/>
    </source>
</evidence>
<dbReference type="Gene3D" id="1.10.510.10">
    <property type="entry name" value="Transferase(Phosphotransferase) domain 1"/>
    <property type="match status" value="1"/>
</dbReference>
<dbReference type="PROSITE" id="PS00107">
    <property type="entry name" value="PROTEIN_KINASE_ATP"/>
    <property type="match status" value="1"/>
</dbReference>
<dbReference type="InterPro" id="IPR000719">
    <property type="entry name" value="Prot_kinase_dom"/>
</dbReference>
<dbReference type="SUPFAM" id="SSF56112">
    <property type="entry name" value="Protein kinase-like (PK-like)"/>
    <property type="match status" value="1"/>
</dbReference>
<feature type="compositionally biased region" description="Polar residues" evidence="7">
    <location>
        <begin position="1105"/>
        <end position="1118"/>
    </location>
</feature>
<proteinExistence type="predicted"/>
<feature type="domain" description="Protein kinase" evidence="8">
    <location>
        <begin position="84"/>
        <end position="419"/>
    </location>
</feature>
<keyword evidence="1" id="KW-0723">Serine/threonine-protein kinase</keyword>